<organism evidence="2 3">
    <name type="scientific">Baudoinia panamericana (strain UAMH 10762)</name>
    <name type="common">Angels' share fungus</name>
    <name type="synonym">Baudoinia compniacensis (strain UAMH 10762)</name>
    <dbReference type="NCBI Taxonomy" id="717646"/>
    <lineage>
        <taxon>Eukaryota</taxon>
        <taxon>Fungi</taxon>
        <taxon>Dikarya</taxon>
        <taxon>Ascomycota</taxon>
        <taxon>Pezizomycotina</taxon>
        <taxon>Dothideomycetes</taxon>
        <taxon>Dothideomycetidae</taxon>
        <taxon>Mycosphaerellales</taxon>
        <taxon>Teratosphaeriaceae</taxon>
        <taxon>Baudoinia</taxon>
    </lineage>
</organism>
<gene>
    <name evidence="2" type="ORF">BAUCODRAFT_313007</name>
</gene>
<dbReference type="HOGENOM" id="CLU_2096432_0_0_1"/>
<accession>M2MZ99</accession>
<evidence type="ECO:0000313" key="2">
    <source>
        <dbReference type="EMBL" id="EMC91989.1"/>
    </source>
</evidence>
<keyword evidence="3" id="KW-1185">Reference proteome</keyword>
<proteinExistence type="predicted"/>
<dbReference type="KEGG" id="bcom:BAUCODRAFT_313007"/>
<evidence type="ECO:0000256" key="1">
    <source>
        <dbReference type="SAM" id="MobiDB-lite"/>
    </source>
</evidence>
<feature type="region of interest" description="Disordered" evidence="1">
    <location>
        <begin position="27"/>
        <end position="67"/>
    </location>
</feature>
<evidence type="ECO:0000313" key="3">
    <source>
        <dbReference type="Proteomes" id="UP000011761"/>
    </source>
</evidence>
<reference evidence="2 3" key="1">
    <citation type="journal article" date="2012" name="PLoS Pathog.">
        <title>Diverse lifestyles and strategies of plant pathogenesis encoded in the genomes of eighteen Dothideomycetes fungi.</title>
        <authorList>
            <person name="Ohm R.A."/>
            <person name="Feau N."/>
            <person name="Henrissat B."/>
            <person name="Schoch C.L."/>
            <person name="Horwitz B.A."/>
            <person name="Barry K.W."/>
            <person name="Condon B.J."/>
            <person name="Copeland A.C."/>
            <person name="Dhillon B."/>
            <person name="Glaser F."/>
            <person name="Hesse C.N."/>
            <person name="Kosti I."/>
            <person name="LaButti K."/>
            <person name="Lindquist E.A."/>
            <person name="Lucas S."/>
            <person name="Salamov A.A."/>
            <person name="Bradshaw R.E."/>
            <person name="Ciuffetti L."/>
            <person name="Hamelin R.C."/>
            <person name="Kema G.H.J."/>
            <person name="Lawrence C."/>
            <person name="Scott J.A."/>
            <person name="Spatafora J.W."/>
            <person name="Turgeon B.G."/>
            <person name="de Wit P.J.G.M."/>
            <person name="Zhong S."/>
            <person name="Goodwin S.B."/>
            <person name="Grigoriev I.V."/>
        </authorList>
    </citation>
    <scope>NUCLEOTIDE SEQUENCE [LARGE SCALE GENOMIC DNA]</scope>
    <source>
        <strain evidence="2 3">UAMH 10762</strain>
    </source>
</reference>
<sequence>MAVCTTETAISWRIRGERWWFEYECRPSEGAQGSGKALSRRWSSDSDAKHLSHGEHPGISQEMATFTNVPLSDTSKRELVQTEDLPSILEEAREALHCNWCYEHCHRWLFSSCGTS</sequence>
<dbReference type="GeneID" id="19111440"/>
<dbReference type="AlphaFoldDB" id="M2MZ99"/>
<dbReference type="RefSeq" id="XP_007681319.1">
    <property type="nucleotide sequence ID" value="XM_007683129.1"/>
</dbReference>
<feature type="compositionally biased region" description="Basic and acidic residues" evidence="1">
    <location>
        <begin position="42"/>
        <end position="56"/>
    </location>
</feature>
<protein>
    <submittedName>
        <fullName evidence="2">Uncharacterized protein</fullName>
    </submittedName>
</protein>
<dbReference type="Proteomes" id="UP000011761">
    <property type="component" value="Unassembled WGS sequence"/>
</dbReference>
<name>M2MZ99_BAUPA</name>
<dbReference type="EMBL" id="KB445563">
    <property type="protein sequence ID" value="EMC91989.1"/>
    <property type="molecule type" value="Genomic_DNA"/>
</dbReference>